<evidence type="ECO:0000256" key="1">
    <source>
        <dbReference type="ARBA" id="ARBA00002397"/>
    </source>
</evidence>
<keyword evidence="5" id="KW-1185">Reference proteome</keyword>
<dbReference type="InterPro" id="IPR007809">
    <property type="entry name" value="FlgN-like"/>
</dbReference>
<proteinExistence type="inferred from homology"/>
<dbReference type="Pfam" id="PF05130">
    <property type="entry name" value="FlgN"/>
    <property type="match status" value="1"/>
</dbReference>
<sequence length="167" mass="19276">MEKAIDNIQTLLKEKLACYQQLHLVLKAEKKAIGTIDLGMIWETTRAKKNLIGKIEDLRNNILAVCQNHFSGMDKITEPFSLGALIHALPLPNRRKNDIRQLKRTIDKEKDIVAHFIEYNHIQVKKQMSIVDSIMNLFGNNVARNQYTGKGMMTRRRKNNCLFMAQV</sequence>
<dbReference type="EMBL" id="JACADJ010000007">
    <property type="protein sequence ID" value="NWH04078.1"/>
    <property type="molecule type" value="Genomic_DNA"/>
</dbReference>
<evidence type="ECO:0000313" key="4">
    <source>
        <dbReference type="EMBL" id="NWH04078.1"/>
    </source>
</evidence>
<keyword evidence="4" id="KW-0969">Cilium</keyword>
<keyword evidence="3" id="KW-1005">Bacterial flagellum biogenesis</keyword>
<keyword evidence="4" id="KW-0282">Flagellum</keyword>
<name>A0A850T6T7_9BACT</name>
<evidence type="ECO:0000256" key="2">
    <source>
        <dbReference type="ARBA" id="ARBA00007703"/>
    </source>
</evidence>
<comment type="function">
    <text evidence="1">Required for the efficient initiation of filament assembly.</text>
</comment>
<dbReference type="InterPro" id="IPR036679">
    <property type="entry name" value="FlgN-like_sf"/>
</dbReference>
<dbReference type="Gene3D" id="1.20.58.300">
    <property type="entry name" value="FlgN-like"/>
    <property type="match status" value="1"/>
</dbReference>
<evidence type="ECO:0000313" key="5">
    <source>
        <dbReference type="Proteomes" id="UP000553343"/>
    </source>
</evidence>
<reference evidence="4 5" key="1">
    <citation type="submission" date="2020-06" db="EMBL/GenBank/DDBJ databases">
        <title>High-quality draft genome of sulfate reducer Desulfobacter latus type strain AcrS2 isolated from marine sediment.</title>
        <authorList>
            <person name="Hoppe M."/>
            <person name="Larsen C.K."/>
            <person name="Marshall I.P.G."/>
            <person name="Schramm A."/>
            <person name="Marietou A.G."/>
        </authorList>
    </citation>
    <scope>NUCLEOTIDE SEQUENCE [LARGE SCALE GENOMIC DNA]</scope>
    <source>
        <strain evidence="4 5">AcRS2</strain>
    </source>
</reference>
<protein>
    <submittedName>
        <fullName evidence="4">Flagellar export chaperone FlgN</fullName>
    </submittedName>
</protein>
<evidence type="ECO:0000256" key="3">
    <source>
        <dbReference type="ARBA" id="ARBA00022795"/>
    </source>
</evidence>
<organism evidence="4 5">
    <name type="scientific">Desulfobacter latus</name>
    <dbReference type="NCBI Taxonomy" id="2292"/>
    <lineage>
        <taxon>Bacteria</taxon>
        <taxon>Pseudomonadati</taxon>
        <taxon>Thermodesulfobacteriota</taxon>
        <taxon>Desulfobacteria</taxon>
        <taxon>Desulfobacterales</taxon>
        <taxon>Desulfobacteraceae</taxon>
        <taxon>Desulfobacter</taxon>
    </lineage>
</organism>
<comment type="caution">
    <text evidence="4">The sequence shown here is derived from an EMBL/GenBank/DDBJ whole genome shotgun (WGS) entry which is preliminary data.</text>
</comment>
<dbReference type="AlphaFoldDB" id="A0A850T6T7"/>
<dbReference type="RefSeq" id="WP_178365528.1">
    <property type="nucleotide sequence ID" value="NZ_JACADJ010000007.1"/>
</dbReference>
<dbReference type="Proteomes" id="UP000553343">
    <property type="component" value="Unassembled WGS sequence"/>
</dbReference>
<gene>
    <name evidence="4" type="primary">flgN</name>
    <name evidence="4" type="ORF">HXW94_03575</name>
</gene>
<comment type="similarity">
    <text evidence="2">Belongs to the FlgN family.</text>
</comment>
<accession>A0A850T6T7</accession>
<dbReference type="GO" id="GO:0044780">
    <property type="term" value="P:bacterial-type flagellum assembly"/>
    <property type="evidence" value="ECO:0007669"/>
    <property type="project" value="InterPro"/>
</dbReference>
<keyword evidence="4" id="KW-0966">Cell projection</keyword>
<dbReference type="SUPFAM" id="SSF140566">
    <property type="entry name" value="FlgN-like"/>
    <property type="match status" value="1"/>
</dbReference>